<proteinExistence type="inferred from homology"/>
<evidence type="ECO:0000256" key="1">
    <source>
        <dbReference type="ARBA" id="ARBA00004974"/>
    </source>
</evidence>
<comment type="similarity">
    <text evidence="3 8">Belongs to the acetolactate synthase small subunit family.</text>
</comment>
<comment type="function">
    <text evidence="8">Catalyzes the conversion of 2 pyruvate molecules into acetolactate in the first common step of the biosynthetic pathway of the branched-amino acids such as leucine, isoleucine, and valine.</text>
</comment>
<evidence type="ECO:0000256" key="6">
    <source>
        <dbReference type="ARBA" id="ARBA00023304"/>
    </source>
</evidence>
<dbReference type="OrthoDB" id="9787365at2"/>
<dbReference type="InterPro" id="IPR002912">
    <property type="entry name" value="ACT_dom"/>
</dbReference>
<dbReference type="GO" id="GO:0009099">
    <property type="term" value="P:L-valine biosynthetic process"/>
    <property type="evidence" value="ECO:0007669"/>
    <property type="project" value="UniProtKB-UniRule"/>
</dbReference>
<dbReference type="Pfam" id="PF22629">
    <property type="entry name" value="ACT_AHAS_ss"/>
    <property type="match status" value="1"/>
</dbReference>
<accession>A0A398CLN1</accession>
<dbReference type="NCBIfam" id="NF008864">
    <property type="entry name" value="PRK11895.1"/>
    <property type="match status" value="1"/>
</dbReference>
<evidence type="ECO:0000256" key="4">
    <source>
        <dbReference type="ARBA" id="ARBA00011744"/>
    </source>
</evidence>
<dbReference type="EC" id="2.2.1.6" evidence="8"/>
<comment type="subunit">
    <text evidence="4 8">Dimer of large and small chains.</text>
</comment>
<comment type="pathway">
    <text evidence="1 8">Amino-acid biosynthesis; L-isoleucine biosynthesis; L-isoleucine from 2-oxobutanoate: step 1/4.</text>
</comment>
<evidence type="ECO:0000256" key="8">
    <source>
        <dbReference type="RuleBase" id="RU368092"/>
    </source>
</evidence>
<dbReference type="UniPathway" id="UPA00047">
    <property type="reaction ID" value="UER00055"/>
</dbReference>
<dbReference type="GO" id="GO:1990610">
    <property type="term" value="F:acetolactate synthase regulator activity"/>
    <property type="evidence" value="ECO:0007669"/>
    <property type="project" value="UniProtKB-UniRule"/>
</dbReference>
<evidence type="ECO:0000256" key="2">
    <source>
        <dbReference type="ARBA" id="ARBA00005025"/>
    </source>
</evidence>
<dbReference type="RefSeq" id="WP_119150168.1">
    <property type="nucleotide sequence ID" value="NZ_QXJM01000039.1"/>
</dbReference>
<comment type="caution">
    <text evidence="10">The sequence shown here is derived from an EMBL/GenBank/DDBJ whole genome shotgun (WGS) entry which is preliminary data.</text>
</comment>
<dbReference type="EMBL" id="QXJM01000039">
    <property type="protein sequence ID" value="RIE02129.1"/>
    <property type="molecule type" value="Genomic_DNA"/>
</dbReference>
<comment type="pathway">
    <text evidence="2 8">Amino-acid biosynthesis; L-valine biosynthesis; L-valine from pyruvate: step 1/4.</text>
</comment>
<dbReference type="CDD" id="cd04878">
    <property type="entry name" value="ACT_AHAS"/>
    <property type="match status" value="1"/>
</dbReference>
<dbReference type="InterPro" id="IPR054480">
    <property type="entry name" value="AHAS_small-like_ACT"/>
</dbReference>
<evidence type="ECO:0000256" key="5">
    <source>
        <dbReference type="ARBA" id="ARBA00022605"/>
    </source>
</evidence>
<dbReference type="PROSITE" id="PS51671">
    <property type="entry name" value="ACT"/>
    <property type="match status" value="1"/>
</dbReference>
<dbReference type="FunFam" id="3.30.70.260:FF:000001">
    <property type="entry name" value="Acetolactate synthase, small subunit"/>
    <property type="match status" value="1"/>
</dbReference>
<dbReference type="InterPro" id="IPR019455">
    <property type="entry name" value="Acetolactate_synth_ssu_C"/>
</dbReference>
<dbReference type="Gene3D" id="3.30.70.1150">
    <property type="entry name" value="ACT-like. Chain A, domain 2"/>
    <property type="match status" value="1"/>
</dbReference>
<dbReference type="InterPro" id="IPR045865">
    <property type="entry name" value="ACT-like_dom_sf"/>
</dbReference>
<dbReference type="InterPro" id="IPR039557">
    <property type="entry name" value="AHAS_ACT"/>
</dbReference>
<dbReference type="Proteomes" id="UP000266340">
    <property type="component" value="Unassembled WGS sequence"/>
</dbReference>
<comment type="catalytic activity">
    <reaction evidence="7 8">
        <text>2 pyruvate + H(+) = (2S)-2-acetolactate + CO2</text>
        <dbReference type="Rhea" id="RHEA:25249"/>
        <dbReference type="ChEBI" id="CHEBI:15361"/>
        <dbReference type="ChEBI" id="CHEBI:15378"/>
        <dbReference type="ChEBI" id="CHEBI:16526"/>
        <dbReference type="ChEBI" id="CHEBI:58476"/>
        <dbReference type="EC" id="2.2.1.6"/>
    </reaction>
</comment>
<dbReference type="InterPro" id="IPR004789">
    <property type="entry name" value="Acetalactate_synth_ssu"/>
</dbReference>
<dbReference type="GO" id="GO:0005829">
    <property type="term" value="C:cytosol"/>
    <property type="evidence" value="ECO:0007669"/>
    <property type="project" value="TreeGrafter"/>
</dbReference>
<dbReference type="Gene3D" id="3.30.70.260">
    <property type="match status" value="1"/>
</dbReference>
<dbReference type="AlphaFoldDB" id="A0A398CLN1"/>
<evidence type="ECO:0000313" key="11">
    <source>
        <dbReference type="Proteomes" id="UP000266340"/>
    </source>
</evidence>
<name>A0A398CLN1_9BACL</name>
<evidence type="ECO:0000313" key="10">
    <source>
        <dbReference type="EMBL" id="RIE02129.1"/>
    </source>
</evidence>
<protein>
    <recommendedName>
        <fullName evidence="8">Acetolactate synthase small subunit</fullName>
        <shortName evidence="8">AHAS</shortName>
        <shortName evidence="8">ALS</shortName>
        <ecNumber evidence="8">2.2.1.6</ecNumber>
    </recommendedName>
    <alternativeName>
        <fullName evidence="8">Acetohydroxy-acid synthase small subunit</fullName>
    </alternativeName>
</protein>
<dbReference type="GO" id="GO:0009097">
    <property type="term" value="P:isoleucine biosynthetic process"/>
    <property type="evidence" value="ECO:0007669"/>
    <property type="project" value="UniProtKB-UniRule"/>
</dbReference>
<dbReference type="NCBIfam" id="TIGR00119">
    <property type="entry name" value="acolac_sm"/>
    <property type="match status" value="1"/>
</dbReference>
<dbReference type="InterPro" id="IPR027271">
    <property type="entry name" value="Acetolactate_synth/TF_NikR_C"/>
</dbReference>
<dbReference type="UniPathway" id="UPA00049">
    <property type="reaction ID" value="UER00059"/>
</dbReference>
<dbReference type="PANTHER" id="PTHR30239:SF0">
    <property type="entry name" value="ACETOLACTATE SYNTHASE SMALL SUBUNIT 1, CHLOROPLASTIC"/>
    <property type="match status" value="1"/>
</dbReference>
<evidence type="ECO:0000256" key="3">
    <source>
        <dbReference type="ARBA" id="ARBA00006341"/>
    </source>
</evidence>
<sequence>MRANRKQTLSILVRNAPGVLQRVSGLFSRRSYNIESITVGESEQQGLSRIIAVADGDERTIEQIGHQLRKLIDVIEVNHLNSAPFVSRELMLIKLKTDPALRAEIQNLIQTFRCSIIDIAPESMIVQVIGSTDKNDAFVQLVARYGIVQMTRTGETAMSRDEICPVAIAGQPLGSSIVRF</sequence>
<gene>
    <name evidence="10" type="ORF">D3H35_15335</name>
</gene>
<organism evidence="10 11">
    <name type="scientific">Cohnella faecalis</name>
    <dbReference type="NCBI Taxonomy" id="2315694"/>
    <lineage>
        <taxon>Bacteria</taxon>
        <taxon>Bacillati</taxon>
        <taxon>Bacillota</taxon>
        <taxon>Bacilli</taxon>
        <taxon>Bacillales</taxon>
        <taxon>Paenibacillaceae</taxon>
        <taxon>Cohnella</taxon>
    </lineage>
</organism>
<keyword evidence="5 8" id="KW-0028">Amino-acid biosynthesis</keyword>
<dbReference type="Pfam" id="PF10369">
    <property type="entry name" value="ALS_ss_C"/>
    <property type="match status" value="1"/>
</dbReference>
<keyword evidence="8 10" id="KW-0808">Transferase</keyword>
<dbReference type="GO" id="GO:0003984">
    <property type="term" value="F:acetolactate synthase activity"/>
    <property type="evidence" value="ECO:0007669"/>
    <property type="project" value="UniProtKB-UniRule"/>
</dbReference>
<reference evidence="10 11" key="1">
    <citation type="submission" date="2018-09" db="EMBL/GenBank/DDBJ databases">
        <title>Cohnella cavernae sp. nov., isolated from a karst cave.</title>
        <authorList>
            <person name="Zhu H."/>
        </authorList>
    </citation>
    <scope>NUCLEOTIDE SEQUENCE [LARGE SCALE GENOMIC DNA]</scope>
    <source>
        <strain evidence="10 11">K2E09-144</strain>
    </source>
</reference>
<dbReference type="PANTHER" id="PTHR30239">
    <property type="entry name" value="ACETOLACTATE SYNTHASE SMALL SUBUNIT"/>
    <property type="match status" value="1"/>
</dbReference>
<evidence type="ECO:0000259" key="9">
    <source>
        <dbReference type="PROSITE" id="PS51671"/>
    </source>
</evidence>
<keyword evidence="11" id="KW-1185">Reference proteome</keyword>
<evidence type="ECO:0000256" key="7">
    <source>
        <dbReference type="ARBA" id="ARBA00048670"/>
    </source>
</evidence>
<keyword evidence="6 8" id="KW-0100">Branched-chain amino acid biosynthesis</keyword>
<dbReference type="SUPFAM" id="SSF55021">
    <property type="entry name" value="ACT-like"/>
    <property type="match status" value="2"/>
</dbReference>
<feature type="domain" description="ACT" evidence="9">
    <location>
        <begin position="8"/>
        <end position="82"/>
    </location>
</feature>